<dbReference type="InterPro" id="IPR037241">
    <property type="entry name" value="E2F-DP_heterodim"/>
</dbReference>
<evidence type="ECO:0000259" key="8">
    <source>
        <dbReference type="SMART" id="SM01372"/>
    </source>
</evidence>
<feature type="region of interest" description="Disordered" evidence="7">
    <location>
        <begin position="293"/>
        <end position="322"/>
    </location>
</feature>
<reference evidence="9" key="3">
    <citation type="submission" date="2015-02" db="UniProtKB">
        <authorList>
            <consortium name="EnsemblProtists"/>
        </authorList>
    </citation>
    <scope>IDENTIFICATION</scope>
    <source>
        <strain evidence="9">DAOM BR144</strain>
    </source>
</reference>
<dbReference type="Pfam" id="PF16421">
    <property type="entry name" value="E2F_CC-MB"/>
    <property type="match status" value="1"/>
</dbReference>
<dbReference type="Pfam" id="PF02319">
    <property type="entry name" value="WHD_E2F_TDP"/>
    <property type="match status" value="1"/>
</dbReference>
<dbReference type="PANTHER" id="PTHR12081">
    <property type="entry name" value="TRANSCRIPTION FACTOR E2F"/>
    <property type="match status" value="1"/>
</dbReference>
<dbReference type="GO" id="GO:0000978">
    <property type="term" value="F:RNA polymerase II cis-regulatory region sequence-specific DNA binding"/>
    <property type="evidence" value="ECO:0007669"/>
    <property type="project" value="InterPro"/>
</dbReference>
<dbReference type="InterPro" id="IPR003316">
    <property type="entry name" value="E2F_WHTH_DNA-bd_dom"/>
</dbReference>
<reference evidence="10" key="2">
    <citation type="submission" date="2010-04" db="EMBL/GenBank/DDBJ databases">
        <authorList>
            <person name="Buell R."/>
            <person name="Hamilton J."/>
            <person name="Hostetler J."/>
        </authorList>
    </citation>
    <scope>NUCLEOTIDE SEQUENCE [LARGE SCALE GENOMIC DNA]</scope>
    <source>
        <strain evidence="10">DAOM:BR144</strain>
    </source>
</reference>
<organism evidence="9 10">
    <name type="scientific">Globisporangium ultimum (strain ATCC 200006 / CBS 805.95 / DAOM BR144)</name>
    <name type="common">Pythium ultimum</name>
    <dbReference type="NCBI Taxonomy" id="431595"/>
    <lineage>
        <taxon>Eukaryota</taxon>
        <taxon>Sar</taxon>
        <taxon>Stramenopiles</taxon>
        <taxon>Oomycota</taxon>
        <taxon>Peronosporomycetes</taxon>
        <taxon>Pythiales</taxon>
        <taxon>Pythiaceae</taxon>
        <taxon>Globisporangium</taxon>
    </lineage>
</organism>
<dbReference type="EnsemblProtists" id="PYU1_T011939">
    <property type="protein sequence ID" value="PYU1_T011939"/>
    <property type="gene ID" value="PYU1_G011913"/>
</dbReference>
<comment type="similarity">
    <text evidence="1 5">Belongs to the E2F/DP family.</text>
</comment>
<feature type="compositionally biased region" description="Polar residues" evidence="7">
    <location>
        <begin position="68"/>
        <end position="80"/>
    </location>
</feature>
<dbReference type="VEuPathDB" id="FungiDB:PYU1_G011913"/>
<feature type="compositionally biased region" description="Low complexity" evidence="7">
    <location>
        <begin position="81"/>
        <end position="96"/>
    </location>
</feature>
<dbReference type="GO" id="GO:0090575">
    <property type="term" value="C:RNA polymerase II transcription regulator complex"/>
    <property type="evidence" value="ECO:0007669"/>
    <property type="project" value="TreeGrafter"/>
</dbReference>
<accession>K3X3Z0</accession>
<dbReference type="FunFam" id="1.10.10.10:FF:000008">
    <property type="entry name" value="E2F transcription factor 1"/>
    <property type="match status" value="1"/>
</dbReference>
<dbReference type="STRING" id="431595.K3X3Z0"/>
<evidence type="ECO:0000256" key="3">
    <source>
        <dbReference type="ARBA" id="ARBA00023125"/>
    </source>
</evidence>
<protein>
    <recommendedName>
        <fullName evidence="8">E2F/DP family winged-helix DNA-binding domain-containing protein</fullName>
    </recommendedName>
</protein>
<keyword evidence="5" id="KW-0539">Nucleus</keyword>
<feature type="region of interest" description="Disordered" evidence="7">
    <location>
        <begin position="1"/>
        <end position="97"/>
    </location>
</feature>
<dbReference type="InParanoid" id="K3X3Z0"/>
<dbReference type="SUPFAM" id="SSF46785">
    <property type="entry name" value="Winged helix' DNA-binding domain"/>
    <property type="match status" value="1"/>
</dbReference>
<proteinExistence type="inferred from homology"/>
<dbReference type="OMA" id="NAPENCE"/>
<dbReference type="Gene3D" id="6.10.250.540">
    <property type="match status" value="1"/>
</dbReference>
<evidence type="ECO:0000256" key="4">
    <source>
        <dbReference type="ARBA" id="ARBA00023163"/>
    </source>
</evidence>
<keyword evidence="3 5" id="KW-0238">DNA-binding</keyword>
<dbReference type="PANTHER" id="PTHR12081:SF18">
    <property type="entry name" value="TRANSCRIPTION FACTOR E2F2-RELATED"/>
    <property type="match status" value="1"/>
</dbReference>
<dbReference type="AlphaFoldDB" id="K3X3Z0"/>
<feature type="coiled-coil region" evidence="6">
    <location>
        <begin position="177"/>
        <end position="204"/>
    </location>
</feature>
<keyword evidence="10" id="KW-1185">Reference proteome</keyword>
<name>K3X3Z0_GLOUD</name>
<evidence type="ECO:0000256" key="5">
    <source>
        <dbReference type="RuleBase" id="RU003796"/>
    </source>
</evidence>
<dbReference type="CDD" id="cd14660">
    <property type="entry name" value="E2F_DD"/>
    <property type="match status" value="1"/>
</dbReference>
<dbReference type="SMART" id="SM01372">
    <property type="entry name" value="E2F_TDP"/>
    <property type="match status" value="1"/>
</dbReference>
<dbReference type="InterPro" id="IPR036390">
    <property type="entry name" value="WH_DNA-bd_sf"/>
</dbReference>
<reference evidence="10" key="1">
    <citation type="journal article" date="2010" name="Genome Biol.">
        <title>Genome sequence of the necrotrophic plant pathogen Pythium ultimum reveals original pathogenicity mechanisms and effector repertoire.</title>
        <authorList>
            <person name="Levesque C.A."/>
            <person name="Brouwer H."/>
            <person name="Cano L."/>
            <person name="Hamilton J.P."/>
            <person name="Holt C."/>
            <person name="Huitema E."/>
            <person name="Raffaele S."/>
            <person name="Robideau G.P."/>
            <person name="Thines M."/>
            <person name="Win J."/>
            <person name="Zerillo M.M."/>
            <person name="Beakes G.W."/>
            <person name="Boore J.L."/>
            <person name="Busam D."/>
            <person name="Dumas B."/>
            <person name="Ferriera S."/>
            <person name="Fuerstenberg S.I."/>
            <person name="Gachon C.M."/>
            <person name="Gaulin E."/>
            <person name="Govers F."/>
            <person name="Grenville-Briggs L."/>
            <person name="Horner N."/>
            <person name="Hostetler J."/>
            <person name="Jiang R.H."/>
            <person name="Johnson J."/>
            <person name="Krajaejun T."/>
            <person name="Lin H."/>
            <person name="Meijer H.J."/>
            <person name="Moore B."/>
            <person name="Morris P."/>
            <person name="Phuntmart V."/>
            <person name="Puiu D."/>
            <person name="Shetty J."/>
            <person name="Stajich J.E."/>
            <person name="Tripathy S."/>
            <person name="Wawra S."/>
            <person name="van West P."/>
            <person name="Whitty B.R."/>
            <person name="Coutinho P.M."/>
            <person name="Henrissat B."/>
            <person name="Martin F."/>
            <person name="Thomas P.D."/>
            <person name="Tyler B.M."/>
            <person name="De Vries R.P."/>
            <person name="Kamoun S."/>
            <person name="Yandell M."/>
            <person name="Tisserat N."/>
            <person name="Buell C.R."/>
        </authorList>
    </citation>
    <scope>NUCLEOTIDE SEQUENCE</scope>
    <source>
        <strain evidence="10">DAOM:BR144</strain>
    </source>
</reference>
<dbReference type="InterPro" id="IPR015633">
    <property type="entry name" value="E2F"/>
</dbReference>
<evidence type="ECO:0000256" key="7">
    <source>
        <dbReference type="SAM" id="MobiDB-lite"/>
    </source>
</evidence>
<dbReference type="HOGENOM" id="CLU_032091_1_0_1"/>
<dbReference type="InterPro" id="IPR036388">
    <property type="entry name" value="WH-like_DNA-bd_sf"/>
</dbReference>
<feature type="compositionally biased region" description="Low complexity" evidence="7">
    <location>
        <begin position="26"/>
        <end position="43"/>
    </location>
</feature>
<dbReference type="GO" id="GO:0046983">
    <property type="term" value="F:protein dimerization activity"/>
    <property type="evidence" value="ECO:0007669"/>
    <property type="project" value="InterPro"/>
</dbReference>
<dbReference type="Proteomes" id="UP000019132">
    <property type="component" value="Unassembled WGS sequence"/>
</dbReference>
<comment type="subcellular location">
    <subcellularLocation>
        <location evidence="5">Nucleus</location>
    </subcellularLocation>
</comment>
<feature type="compositionally biased region" description="Basic and acidic residues" evidence="7">
    <location>
        <begin position="1"/>
        <end position="12"/>
    </location>
</feature>
<dbReference type="InterPro" id="IPR032198">
    <property type="entry name" value="E2F_CC-MB"/>
</dbReference>
<keyword evidence="2 5" id="KW-0805">Transcription regulation</keyword>
<sequence>MAKSKLPDDDAKRKGKRTKLQRQQEPAADVLPSPSPASALSSAGDTQRQHAASAPQHRALSPAIGLPSLNTLSSAQSRFQSPSPRASASKPSPASRYDSSLGLLTKKFVDLIQSSPSGDLDLNSAAISLGVQKRRIYDITNVLEGIGLIEKTSKNNIHWKGASGGSAVGMADNYQDMEHLLQSISDLMQEEQKYEQHIKMVTQNIRRLYDEEAFDKESLENLSFITHEDMRSLESFQGQSVMAIKAPPGTTLEVPDPDEGMPSGKRRFQIFLKSTDGPVDVYLVRQLEEEEKEAVPAAATAPAPAAETQTPPPTAALDQRSYDSDSGLFKLAPLKMDPDFCFNLDENEGISDFFADCP</sequence>
<dbReference type="Gene3D" id="1.10.10.10">
    <property type="entry name" value="Winged helix-like DNA-binding domain superfamily/Winged helix DNA-binding domain"/>
    <property type="match status" value="1"/>
</dbReference>
<keyword evidence="4 5" id="KW-0804">Transcription</keyword>
<dbReference type="eggNOG" id="KOG2577">
    <property type="taxonomic scope" value="Eukaryota"/>
</dbReference>
<dbReference type="EMBL" id="GL376621">
    <property type="status" value="NOT_ANNOTATED_CDS"/>
    <property type="molecule type" value="Genomic_DNA"/>
</dbReference>
<evidence type="ECO:0000313" key="10">
    <source>
        <dbReference type="Proteomes" id="UP000019132"/>
    </source>
</evidence>
<dbReference type="GO" id="GO:0000981">
    <property type="term" value="F:DNA-binding transcription factor activity, RNA polymerase II-specific"/>
    <property type="evidence" value="ECO:0007669"/>
    <property type="project" value="TreeGrafter"/>
</dbReference>
<evidence type="ECO:0000256" key="1">
    <source>
        <dbReference type="ARBA" id="ARBA00010940"/>
    </source>
</evidence>
<feature type="domain" description="E2F/DP family winged-helix DNA-binding" evidence="8">
    <location>
        <begin position="96"/>
        <end position="161"/>
    </location>
</feature>
<feature type="compositionally biased region" description="Low complexity" evidence="7">
    <location>
        <begin position="295"/>
        <end position="309"/>
    </location>
</feature>
<keyword evidence="6" id="KW-0175">Coiled coil</keyword>
<evidence type="ECO:0000313" key="9">
    <source>
        <dbReference type="EnsemblProtists" id="PYU1_T011939"/>
    </source>
</evidence>
<evidence type="ECO:0000256" key="6">
    <source>
        <dbReference type="SAM" id="Coils"/>
    </source>
</evidence>
<dbReference type="SUPFAM" id="SSF144074">
    <property type="entry name" value="E2F-DP heterodimerization region"/>
    <property type="match status" value="1"/>
</dbReference>
<evidence type="ECO:0000256" key="2">
    <source>
        <dbReference type="ARBA" id="ARBA00023015"/>
    </source>
</evidence>